<keyword evidence="3" id="KW-1185">Reference proteome</keyword>
<dbReference type="Proteomes" id="UP000075714">
    <property type="component" value="Unassembled WGS sequence"/>
</dbReference>
<feature type="region of interest" description="Disordered" evidence="1">
    <location>
        <begin position="1"/>
        <end position="32"/>
    </location>
</feature>
<evidence type="ECO:0000256" key="1">
    <source>
        <dbReference type="SAM" id="MobiDB-lite"/>
    </source>
</evidence>
<dbReference type="EMBL" id="LSYV01000024">
    <property type="protein sequence ID" value="KXZ49050.1"/>
    <property type="molecule type" value="Genomic_DNA"/>
</dbReference>
<dbReference type="AlphaFoldDB" id="A0A150GI61"/>
<evidence type="ECO:0000313" key="3">
    <source>
        <dbReference type="Proteomes" id="UP000075714"/>
    </source>
</evidence>
<reference evidence="3" key="1">
    <citation type="journal article" date="2016" name="Nat. Commun.">
        <title>The Gonium pectorale genome demonstrates co-option of cell cycle regulation during the evolution of multicellularity.</title>
        <authorList>
            <person name="Hanschen E.R."/>
            <person name="Marriage T.N."/>
            <person name="Ferris P.J."/>
            <person name="Hamaji T."/>
            <person name="Toyoda A."/>
            <person name="Fujiyama A."/>
            <person name="Neme R."/>
            <person name="Noguchi H."/>
            <person name="Minakuchi Y."/>
            <person name="Suzuki M."/>
            <person name="Kawai-Toyooka H."/>
            <person name="Smith D.R."/>
            <person name="Sparks H."/>
            <person name="Anderson J."/>
            <person name="Bakaric R."/>
            <person name="Luria V."/>
            <person name="Karger A."/>
            <person name="Kirschner M.W."/>
            <person name="Durand P.M."/>
            <person name="Michod R.E."/>
            <person name="Nozaki H."/>
            <person name="Olson B.J."/>
        </authorList>
    </citation>
    <scope>NUCLEOTIDE SEQUENCE [LARGE SCALE GENOMIC DNA]</scope>
    <source>
        <strain evidence="3">NIES-2863</strain>
    </source>
</reference>
<comment type="caution">
    <text evidence="2">The sequence shown here is derived from an EMBL/GenBank/DDBJ whole genome shotgun (WGS) entry which is preliminary data.</text>
</comment>
<gene>
    <name evidence="2" type="ORF">GPECTOR_23g136</name>
</gene>
<sequence>MHATLTHGPAAAGAMTHGSLAGGGAGGGTPADVRSCREALEARGFGHPGLQPGASWGGLSTGGGGPGASAGAHGEMHVMFEYLLLFPA</sequence>
<name>A0A150GI61_GONPE</name>
<feature type="compositionally biased region" description="Gly residues" evidence="1">
    <location>
        <begin position="55"/>
        <end position="68"/>
    </location>
</feature>
<accession>A0A150GI61</accession>
<feature type="compositionally biased region" description="Gly residues" evidence="1">
    <location>
        <begin position="20"/>
        <end position="29"/>
    </location>
</feature>
<protein>
    <submittedName>
        <fullName evidence="2">Uncharacterized protein</fullName>
    </submittedName>
</protein>
<evidence type="ECO:0000313" key="2">
    <source>
        <dbReference type="EMBL" id="KXZ49050.1"/>
    </source>
</evidence>
<organism evidence="2 3">
    <name type="scientific">Gonium pectorale</name>
    <name type="common">Green alga</name>
    <dbReference type="NCBI Taxonomy" id="33097"/>
    <lineage>
        <taxon>Eukaryota</taxon>
        <taxon>Viridiplantae</taxon>
        <taxon>Chlorophyta</taxon>
        <taxon>core chlorophytes</taxon>
        <taxon>Chlorophyceae</taxon>
        <taxon>CS clade</taxon>
        <taxon>Chlamydomonadales</taxon>
        <taxon>Volvocaceae</taxon>
        <taxon>Gonium</taxon>
    </lineage>
</organism>
<feature type="region of interest" description="Disordered" evidence="1">
    <location>
        <begin position="44"/>
        <end position="70"/>
    </location>
</feature>
<proteinExistence type="predicted"/>